<dbReference type="PANTHER" id="PTHR24221:SF654">
    <property type="entry name" value="ATP-BINDING CASSETTE SUB-FAMILY B MEMBER 6"/>
    <property type="match status" value="1"/>
</dbReference>
<dbReference type="PROSITE" id="PS00211">
    <property type="entry name" value="ABC_TRANSPORTER_1"/>
    <property type="match status" value="1"/>
</dbReference>
<evidence type="ECO:0000313" key="11">
    <source>
        <dbReference type="EMBL" id="MEL0565650.1"/>
    </source>
</evidence>
<keyword evidence="6 7" id="KW-0472">Membrane</keyword>
<dbReference type="InterPro" id="IPR039421">
    <property type="entry name" value="Type_1_exporter"/>
</dbReference>
<feature type="domain" description="ABC transmembrane type-1" evidence="9">
    <location>
        <begin position="14"/>
        <end position="293"/>
    </location>
</feature>
<keyword evidence="4 10" id="KW-0067">ATP-binding</keyword>
<dbReference type="Gene3D" id="1.20.1560.10">
    <property type="entry name" value="ABC transporter type 1, transmembrane domain"/>
    <property type="match status" value="1"/>
</dbReference>
<dbReference type="KEGG" id="lje:BUE77_04280"/>
<evidence type="ECO:0000256" key="6">
    <source>
        <dbReference type="ARBA" id="ARBA00023136"/>
    </source>
</evidence>
<keyword evidence="13" id="KW-1185">Reference proteome</keyword>
<comment type="caution">
    <text evidence="10">The sequence shown here is derived from an EMBL/GenBank/DDBJ whole genome shotgun (WGS) entry which is preliminary data.</text>
</comment>
<feature type="transmembrane region" description="Helical" evidence="7">
    <location>
        <begin position="13"/>
        <end position="38"/>
    </location>
</feature>
<evidence type="ECO:0000259" key="8">
    <source>
        <dbReference type="PROSITE" id="PS50893"/>
    </source>
</evidence>
<dbReference type="InterPro" id="IPR011527">
    <property type="entry name" value="ABC1_TM_dom"/>
</dbReference>
<dbReference type="GO" id="GO:0005886">
    <property type="term" value="C:plasma membrane"/>
    <property type="evidence" value="ECO:0007669"/>
    <property type="project" value="UniProtKB-SubCell"/>
</dbReference>
<dbReference type="InterPro" id="IPR027417">
    <property type="entry name" value="P-loop_NTPase"/>
</dbReference>
<dbReference type="Pfam" id="PF00664">
    <property type="entry name" value="ABC_membrane"/>
    <property type="match status" value="1"/>
</dbReference>
<dbReference type="InterPro" id="IPR003439">
    <property type="entry name" value="ABC_transporter-like_ATP-bd"/>
</dbReference>
<evidence type="ECO:0000313" key="12">
    <source>
        <dbReference type="Proteomes" id="UP000327236"/>
    </source>
</evidence>
<evidence type="ECO:0000256" key="2">
    <source>
        <dbReference type="ARBA" id="ARBA00022692"/>
    </source>
</evidence>
<gene>
    <name evidence="11" type="ORF">AAC431_06980</name>
    <name evidence="10" type="ORF">F6H94_02290</name>
</gene>
<evidence type="ECO:0000256" key="3">
    <source>
        <dbReference type="ARBA" id="ARBA00022741"/>
    </source>
</evidence>
<dbReference type="AlphaFoldDB" id="A0A5N1II87"/>
<dbReference type="EMBL" id="VYWW01000007">
    <property type="protein sequence ID" value="KAA9323607.1"/>
    <property type="molecule type" value="Genomic_DNA"/>
</dbReference>
<dbReference type="PROSITE" id="PS50893">
    <property type="entry name" value="ABC_TRANSPORTER_2"/>
    <property type="match status" value="1"/>
</dbReference>
<dbReference type="Gene3D" id="3.40.50.300">
    <property type="entry name" value="P-loop containing nucleotide triphosphate hydrolases"/>
    <property type="match status" value="1"/>
</dbReference>
<evidence type="ECO:0000313" key="10">
    <source>
        <dbReference type="EMBL" id="KAA9323607.1"/>
    </source>
</evidence>
<keyword evidence="5 7" id="KW-1133">Transmembrane helix</keyword>
<dbReference type="EMBL" id="JBBVUL010000014">
    <property type="protein sequence ID" value="MEL0565650.1"/>
    <property type="molecule type" value="Genomic_DNA"/>
</dbReference>
<evidence type="ECO:0000256" key="4">
    <source>
        <dbReference type="ARBA" id="ARBA00022840"/>
    </source>
</evidence>
<dbReference type="Proteomes" id="UP001385848">
    <property type="component" value="Unassembled WGS sequence"/>
</dbReference>
<comment type="subcellular location">
    <subcellularLocation>
        <location evidence="1">Cell membrane</location>
        <topology evidence="1">Multi-pass membrane protein</topology>
    </subcellularLocation>
</comment>
<feature type="domain" description="ABC transporter" evidence="8">
    <location>
        <begin position="323"/>
        <end position="525"/>
    </location>
</feature>
<dbReference type="SMART" id="SM00382">
    <property type="entry name" value="AAA"/>
    <property type="match status" value="1"/>
</dbReference>
<dbReference type="Proteomes" id="UP000327236">
    <property type="component" value="Unassembled WGS sequence"/>
</dbReference>
<sequence>MNTSLKYAPKWKLFLYTFLAIISSLGNVVIAYVTKVMLNSAQNHQGSVQLLVVTATIGSLTLIAIMFINFGFRYLKNDIVQDINLNLKKHIVTYLIYNQKDSQKDGMSLLTNNMKQVETAKIQNELLVIYQGITFIIAVSVGLINSWLLTLIFMVTTLIPGFIQKFFTKNIQEKSKIWEDNNAIYTQKVSDGLNGAKTVALYDVQPVLIKKIINSASNMEVALKKFNYTQGAVGELILAIANVFSFIIPFLIGAILMFNNQIGAGTLVMIIQLSNDFINPVVDIFQRYNAIKSTDSIWSKVSEALNFKIDDSVNEAISDFNSLKVSNLSYEVPNKQLFDNVNFDVKPKDKVLLMAPSGWGKTTLLSILLGRIAPSSGKVEINQVDETGNWKKLHSYFSYINQKPFIFDDSLEYNITLGRKVSSEKLNYVINQAGLKDLIEEKGLNYQVGEKGNKLSGGQIQRIEIARALLAERPIILADEATSSLDPELSLAIHKTILEQNQSAVIEVAHKVTDEERAMFTKIVKFSK</sequence>
<dbReference type="GeneID" id="31742925"/>
<dbReference type="InterPro" id="IPR017871">
    <property type="entry name" value="ABC_transporter-like_CS"/>
</dbReference>
<dbReference type="GO" id="GO:0140359">
    <property type="term" value="F:ABC-type transporter activity"/>
    <property type="evidence" value="ECO:0007669"/>
    <property type="project" value="InterPro"/>
</dbReference>
<feature type="transmembrane region" description="Helical" evidence="7">
    <location>
        <begin position="50"/>
        <end position="72"/>
    </location>
</feature>
<feature type="transmembrane region" description="Helical" evidence="7">
    <location>
        <begin position="236"/>
        <end position="258"/>
    </location>
</feature>
<accession>A0A5N1II87</accession>
<dbReference type="SUPFAM" id="SSF52540">
    <property type="entry name" value="P-loop containing nucleoside triphosphate hydrolases"/>
    <property type="match status" value="1"/>
</dbReference>
<evidence type="ECO:0000256" key="1">
    <source>
        <dbReference type="ARBA" id="ARBA00004651"/>
    </source>
</evidence>
<evidence type="ECO:0000256" key="5">
    <source>
        <dbReference type="ARBA" id="ARBA00022989"/>
    </source>
</evidence>
<dbReference type="InterPro" id="IPR036640">
    <property type="entry name" value="ABC1_TM_sf"/>
</dbReference>
<dbReference type="InterPro" id="IPR003593">
    <property type="entry name" value="AAA+_ATPase"/>
</dbReference>
<protein>
    <submittedName>
        <fullName evidence="10">ABC transporter ATP-binding protein</fullName>
    </submittedName>
</protein>
<dbReference type="Pfam" id="PF00005">
    <property type="entry name" value="ABC_tran"/>
    <property type="match status" value="1"/>
</dbReference>
<evidence type="ECO:0000313" key="13">
    <source>
        <dbReference type="Proteomes" id="UP001385848"/>
    </source>
</evidence>
<dbReference type="PANTHER" id="PTHR24221">
    <property type="entry name" value="ATP-BINDING CASSETTE SUB-FAMILY B"/>
    <property type="match status" value="1"/>
</dbReference>
<evidence type="ECO:0000259" key="9">
    <source>
        <dbReference type="PROSITE" id="PS50929"/>
    </source>
</evidence>
<dbReference type="RefSeq" id="WP_006587872.1">
    <property type="nucleotide sequence ID" value="NZ_CATOUV010000001.1"/>
</dbReference>
<proteinExistence type="predicted"/>
<dbReference type="PROSITE" id="PS50929">
    <property type="entry name" value="ABC_TM1F"/>
    <property type="match status" value="1"/>
</dbReference>
<keyword evidence="2 7" id="KW-0812">Transmembrane</keyword>
<dbReference type="CDD" id="cd03228">
    <property type="entry name" value="ABCC_MRP_Like"/>
    <property type="match status" value="1"/>
</dbReference>
<feature type="transmembrane region" description="Helical" evidence="7">
    <location>
        <begin position="133"/>
        <end position="159"/>
    </location>
</feature>
<reference evidence="11 13" key="2">
    <citation type="submission" date="2024-04" db="EMBL/GenBank/DDBJ databases">
        <title>Three lactobacilli isolated from voided urine samples from females with type 2 diabetes.</title>
        <authorList>
            <person name="Kula A."/>
            <person name="Stegman N."/>
            <person name="Putonti C."/>
        </authorList>
    </citation>
    <scope>NUCLEOTIDE SEQUENCE [LARGE SCALE GENOMIC DNA]</scope>
    <source>
        <strain evidence="11 13">1855</strain>
    </source>
</reference>
<name>A0A5N1II87_LACJE</name>
<dbReference type="SUPFAM" id="SSF90123">
    <property type="entry name" value="ABC transporter transmembrane region"/>
    <property type="match status" value="1"/>
</dbReference>
<dbReference type="GO" id="GO:0016887">
    <property type="term" value="F:ATP hydrolysis activity"/>
    <property type="evidence" value="ECO:0007669"/>
    <property type="project" value="InterPro"/>
</dbReference>
<dbReference type="OrthoDB" id="1672195at2"/>
<reference evidence="10 12" key="1">
    <citation type="submission" date="2019-09" db="EMBL/GenBank/DDBJ databases">
        <title>Draft genome sequence assemblies of isolates from the urinary tract.</title>
        <authorList>
            <person name="Mores C.R."/>
            <person name="Putonti C."/>
            <person name="Wolfe A.J."/>
        </authorList>
    </citation>
    <scope>NUCLEOTIDE SEQUENCE [LARGE SCALE GENOMIC DNA]</scope>
    <source>
        <strain evidence="10 12">UMB246</strain>
    </source>
</reference>
<dbReference type="GO" id="GO:0005524">
    <property type="term" value="F:ATP binding"/>
    <property type="evidence" value="ECO:0007669"/>
    <property type="project" value="UniProtKB-KW"/>
</dbReference>
<organism evidence="10 12">
    <name type="scientific">Lactobacillus jensenii</name>
    <dbReference type="NCBI Taxonomy" id="109790"/>
    <lineage>
        <taxon>Bacteria</taxon>
        <taxon>Bacillati</taxon>
        <taxon>Bacillota</taxon>
        <taxon>Bacilli</taxon>
        <taxon>Lactobacillales</taxon>
        <taxon>Lactobacillaceae</taxon>
        <taxon>Lactobacillus</taxon>
    </lineage>
</organism>
<evidence type="ECO:0000256" key="7">
    <source>
        <dbReference type="SAM" id="Phobius"/>
    </source>
</evidence>
<keyword evidence="3" id="KW-0547">Nucleotide-binding</keyword>
<dbReference type="GO" id="GO:0034040">
    <property type="term" value="F:ATPase-coupled lipid transmembrane transporter activity"/>
    <property type="evidence" value="ECO:0007669"/>
    <property type="project" value="TreeGrafter"/>
</dbReference>